<comment type="caution">
    <text evidence="1">The sequence shown here is derived from an EMBL/GenBank/DDBJ whole genome shotgun (WGS) entry which is preliminary data.</text>
</comment>
<gene>
    <name evidence="1" type="ORF">H9779_02270</name>
</gene>
<dbReference type="Proteomes" id="UP000824259">
    <property type="component" value="Unassembled WGS sequence"/>
</dbReference>
<organism evidence="1 2">
    <name type="scientific">Candidatus Alistipes avicola</name>
    <dbReference type="NCBI Taxonomy" id="2838432"/>
    <lineage>
        <taxon>Bacteria</taxon>
        <taxon>Pseudomonadati</taxon>
        <taxon>Bacteroidota</taxon>
        <taxon>Bacteroidia</taxon>
        <taxon>Bacteroidales</taxon>
        <taxon>Rikenellaceae</taxon>
        <taxon>Alistipes</taxon>
    </lineage>
</organism>
<reference evidence="1" key="1">
    <citation type="journal article" date="2021" name="PeerJ">
        <title>Extensive microbial diversity within the chicken gut microbiome revealed by metagenomics and culture.</title>
        <authorList>
            <person name="Gilroy R."/>
            <person name="Ravi A."/>
            <person name="Getino M."/>
            <person name="Pursley I."/>
            <person name="Horton D.L."/>
            <person name="Alikhan N.F."/>
            <person name="Baker D."/>
            <person name="Gharbi K."/>
            <person name="Hall N."/>
            <person name="Watson M."/>
            <person name="Adriaenssens E.M."/>
            <person name="Foster-Nyarko E."/>
            <person name="Jarju S."/>
            <person name="Secka A."/>
            <person name="Antonio M."/>
            <person name="Oren A."/>
            <person name="Chaudhuri R.R."/>
            <person name="La Ragione R."/>
            <person name="Hildebrand F."/>
            <person name="Pallen M.J."/>
        </authorList>
    </citation>
    <scope>NUCLEOTIDE SEQUENCE</scope>
    <source>
        <strain evidence="1">CHK169-11906</strain>
    </source>
</reference>
<name>A0A9D2ICT5_9BACT</name>
<accession>A0A9D2ICT5</accession>
<dbReference type="AlphaFoldDB" id="A0A9D2ICT5"/>
<evidence type="ECO:0000313" key="1">
    <source>
        <dbReference type="EMBL" id="HJA98411.1"/>
    </source>
</evidence>
<sequence length="63" mass="7688">MQGNRTVLVDIPVKEFEYEQNDEDQVLIKSSKGKFRFMPMDFASFEEFERFRMELTCEHFKEE</sequence>
<evidence type="ECO:0000313" key="2">
    <source>
        <dbReference type="Proteomes" id="UP000824259"/>
    </source>
</evidence>
<proteinExistence type="predicted"/>
<reference evidence="1" key="2">
    <citation type="submission" date="2021-04" db="EMBL/GenBank/DDBJ databases">
        <authorList>
            <person name="Gilroy R."/>
        </authorList>
    </citation>
    <scope>NUCLEOTIDE SEQUENCE</scope>
    <source>
        <strain evidence="1">CHK169-11906</strain>
    </source>
</reference>
<protein>
    <submittedName>
        <fullName evidence="1">Uncharacterized protein</fullName>
    </submittedName>
</protein>
<dbReference type="EMBL" id="DWYR01000008">
    <property type="protein sequence ID" value="HJA98411.1"/>
    <property type="molecule type" value="Genomic_DNA"/>
</dbReference>